<dbReference type="Proteomes" id="UP000237749">
    <property type="component" value="Unassembled WGS sequence"/>
</dbReference>
<dbReference type="OrthoDB" id="9797415at2"/>
<proteinExistence type="predicted"/>
<dbReference type="SUPFAM" id="SSF56784">
    <property type="entry name" value="HAD-like"/>
    <property type="match status" value="1"/>
</dbReference>
<dbReference type="InterPro" id="IPR023214">
    <property type="entry name" value="HAD_sf"/>
</dbReference>
<evidence type="ECO:0000313" key="3">
    <source>
        <dbReference type="Proteomes" id="UP000237749"/>
    </source>
</evidence>
<name>A0A2S6HH16_9FIRM</name>
<accession>A0A2S6HH16</accession>
<dbReference type="GO" id="GO:0016787">
    <property type="term" value="F:hydrolase activity"/>
    <property type="evidence" value="ECO:0007669"/>
    <property type="project" value="UniProtKB-KW"/>
</dbReference>
<organism evidence="2 3">
    <name type="scientific">Lacrimispora xylanisolvens</name>
    <dbReference type="NCBI Taxonomy" id="384636"/>
    <lineage>
        <taxon>Bacteria</taxon>
        <taxon>Bacillati</taxon>
        <taxon>Bacillota</taxon>
        <taxon>Clostridia</taxon>
        <taxon>Lachnospirales</taxon>
        <taxon>Lachnospiraceae</taxon>
        <taxon>Lacrimispora</taxon>
    </lineage>
</organism>
<gene>
    <name evidence="2" type="ORF">BXY41_1172</name>
</gene>
<sequence>MIKVLFCDLFFTLIVPHNQRPMECDVLNLSPSEWEHYSEEAALYKKRALGEVHTEQKIIEGIVVTLPFSVTKEQEELLLDRREKRMRWALVNVDQEILKTLKAIRDLGIKTCLISNADVIDCKYWKDSPLYGLFDLSIFSCNVKMLKPDIRIYQYAMEQMGTTPDRSVFAGDGGSDELQGAKLAGMKTVLSEYLDVKPEAERIKILEYADYHINKFSGLIDCLKAEWGCNFRRGK</sequence>
<keyword evidence="1 2" id="KW-0378">Hydrolase</keyword>
<dbReference type="PRINTS" id="PR00413">
    <property type="entry name" value="HADHALOGNASE"/>
</dbReference>
<dbReference type="InterPro" id="IPR006439">
    <property type="entry name" value="HAD-SF_hydro_IA"/>
</dbReference>
<protein>
    <submittedName>
        <fullName evidence="2">Putative hydrolase of the HAD superfamily</fullName>
    </submittedName>
</protein>
<dbReference type="InterPro" id="IPR036412">
    <property type="entry name" value="HAD-like_sf"/>
</dbReference>
<keyword evidence="3" id="KW-1185">Reference proteome</keyword>
<evidence type="ECO:0000256" key="1">
    <source>
        <dbReference type="ARBA" id="ARBA00022801"/>
    </source>
</evidence>
<dbReference type="NCBIfam" id="TIGR01509">
    <property type="entry name" value="HAD-SF-IA-v3"/>
    <property type="match status" value="1"/>
</dbReference>
<reference evidence="2 3" key="1">
    <citation type="submission" date="2018-02" db="EMBL/GenBank/DDBJ databases">
        <title>Genomic Encyclopedia of Archaeal and Bacterial Type Strains, Phase II (KMG-II): from individual species to whole genera.</title>
        <authorList>
            <person name="Goeker M."/>
        </authorList>
    </citation>
    <scope>NUCLEOTIDE SEQUENCE [LARGE SCALE GENOMIC DNA]</scope>
    <source>
        <strain evidence="2 3">DSM 3808</strain>
    </source>
</reference>
<dbReference type="RefSeq" id="WP_104439392.1">
    <property type="nucleotide sequence ID" value="NZ_PTJA01000017.1"/>
</dbReference>
<dbReference type="InterPro" id="IPR051540">
    <property type="entry name" value="S-2-haloacid_dehalogenase"/>
</dbReference>
<comment type="caution">
    <text evidence="2">The sequence shown here is derived from an EMBL/GenBank/DDBJ whole genome shotgun (WGS) entry which is preliminary data.</text>
</comment>
<dbReference type="Gene3D" id="3.40.50.1000">
    <property type="entry name" value="HAD superfamily/HAD-like"/>
    <property type="match status" value="1"/>
</dbReference>
<dbReference type="AlphaFoldDB" id="A0A2S6HH16"/>
<dbReference type="Pfam" id="PF00702">
    <property type="entry name" value="Hydrolase"/>
    <property type="match status" value="1"/>
</dbReference>
<dbReference type="PANTHER" id="PTHR43316">
    <property type="entry name" value="HYDROLASE, HALOACID DELAHOGENASE-RELATED"/>
    <property type="match status" value="1"/>
</dbReference>
<dbReference type="EMBL" id="PTJA01000017">
    <property type="protein sequence ID" value="PPK76775.1"/>
    <property type="molecule type" value="Genomic_DNA"/>
</dbReference>
<evidence type="ECO:0000313" key="2">
    <source>
        <dbReference type="EMBL" id="PPK76775.1"/>
    </source>
</evidence>